<feature type="signal peptide" evidence="1">
    <location>
        <begin position="1"/>
        <end position="25"/>
    </location>
</feature>
<feature type="domain" description="ABC-type transport auxiliary lipoprotein component" evidence="2">
    <location>
        <begin position="26"/>
        <end position="185"/>
    </location>
</feature>
<evidence type="ECO:0000259" key="2">
    <source>
        <dbReference type="Pfam" id="PF03886"/>
    </source>
</evidence>
<evidence type="ECO:0000313" key="3">
    <source>
        <dbReference type="EMBL" id="MBB3173041.1"/>
    </source>
</evidence>
<dbReference type="Proteomes" id="UP000557688">
    <property type="component" value="Unassembled WGS sequence"/>
</dbReference>
<name>A0A839V0I7_9PROT</name>
<organism evidence="3 4">
    <name type="scientific">Endobacter medicaginis</name>
    <dbReference type="NCBI Taxonomy" id="1181271"/>
    <lineage>
        <taxon>Bacteria</taxon>
        <taxon>Pseudomonadati</taxon>
        <taxon>Pseudomonadota</taxon>
        <taxon>Alphaproteobacteria</taxon>
        <taxon>Acetobacterales</taxon>
        <taxon>Acetobacteraceae</taxon>
        <taxon>Endobacter</taxon>
    </lineage>
</organism>
<dbReference type="AlphaFoldDB" id="A0A839V0I7"/>
<gene>
    <name evidence="3" type="ORF">FHR90_000859</name>
</gene>
<sequence length="188" mass="19619">MIRPHPMVVAVLALLAGCAAPSLQTYTLGAPAIATGADALPATATVLRLDRVVLPDYLDTTDITLRDGARIERSPSARWAERLSSAITALLRARLAEARPGTLVTTQADAPLGASTRLAVTITRLDLTRAGSGALDATWQTIPQDRHAPVVTSRAAITLSGPTATDAETVALTRHLVETLAARIAATM</sequence>
<protein>
    <recommendedName>
        <fullName evidence="2">ABC-type transport auxiliary lipoprotein component domain-containing protein</fullName>
    </recommendedName>
</protein>
<keyword evidence="4" id="KW-1185">Reference proteome</keyword>
<dbReference type="Gene3D" id="3.40.50.10610">
    <property type="entry name" value="ABC-type transport auxiliary lipoprotein component"/>
    <property type="match status" value="1"/>
</dbReference>
<dbReference type="PROSITE" id="PS51257">
    <property type="entry name" value="PROKAR_LIPOPROTEIN"/>
    <property type="match status" value="1"/>
</dbReference>
<comment type="caution">
    <text evidence="3">The sequence shown here is derived from an EMBL/GenBank/DDBJ whole genome shotgun (WGS) entry which is preliminary data.</text>
</comment>
<reference evidence="3 4" key="1">
    <citation type="submission" date="2020-08" db="EMBL/GenBank/DDBJ databases">
        <title>Genomic Encyclopedia of Type Strains, Phase III (KMG-III): the genomes of soil and plant-associated and newly described type strains.</title>
        <authorList>
            <person name="Whitman W."/>
        </authorList>
    </citation>
    <scope>NUCLEOTIDE SEQUENCE [LARGE SCALE GENOMIC DNA]</scope>
    <source>
        <strain evidence="3 4">CECT 8088</strain>
    </source>
</reference>
<keyword evidence="1" id="KW-0732">Signal</keyword>
<dbReference type="RefSeq" id="WP_183274817.1">
    <property type="nucleotide sequence ID" value="NZ_JACHXV010000003.1"/>
</dbReference>
<feature type="chain" id="PRO_5032333125" description="ABC-type transport auxiliary lipoprotein component domain-containing protein" evidence="1">
    <location>
        <begin position="26"/>
        <end position="188"/>
    </location>
</feature>
<accession>A0A839V0I7</accession>
<proteinExistence type="predicted"/>
<dbReference type="EMBL" id="JACHXV010000003">
    <property type="protein sequence ID" value="MBB3173041.1"/>
    <property type="molecule type" value="Genomic_DNA"/>
</dbReference>
<evidence type="ECO:0000256" key="1">
    <source>
        <dbReference type="SAM" id="SignalP"/>
    </source>
</evidence>
<dbReference type="InterPro" id="IPR005586">
    <property type="entry name" value="ABC_trans_aux"/>
</dbReference>
<dbReference type="SUPFAM" id="SSF159594">
    <property type="entry name" value="XCC0632-like"/>
    <property type="match status" value="1"/>
</dbReference>
<dbReference type="Pfam" id="PF03886">
    <property type="entry name" value="ABC_trans_aux"/>
    <property type="match status" value="1"/>
</dbReference>
<evidence type="ECO:0000313" key="4">
    <source>
        <dbReference type="Proteomes" id="UP000557688"/>
    </source>
</evidence>